<dbReference type="PROSITE" id="PS51257">
    <property type="entry name" value="PROKAR_LIPOPROTEIN"/>
    <property type="match status" value="1"/>
</dbReference>
<evidence type="ECO:0000256" key="2">
    <source>
        <dbReference type="SAM" id="SignalP"/>
    </source>
</evidence>
<comment type="caution">
    <text evidence="3">The sequence shown here is derived from an EMBL/GenBank/DDBJ whole genome shotgun (WGS) entry which is preliminary data.</text>
</comment>
<evidence type="ECO:0008006" key="5">
    <source>
        <dbReference type="Google" id="ProtNLM"/>
    </source>
</evidence>
<protein>
    <recommendedName>
        <fullName evidence="5">Lipoprotein</fullName>
    </recommendedName>
</protein>
<sequence>MRRRTSALVPLVVLLCLTAGCGGGQGERADAARPSQGEAAPPDTRLRDLTPAEEVEIDRAEDRLVLRCMEREGFRYWPGPVAGVEERKTGRYVVDDVDWARRHGYGRAFDRAAEQTRRTHPNITYANALPERERIRYSLALDGDLDDVVTAELPSGGAVRTPREGCHAEAREHLYGDHAAWFRAAKTVTSLTPLYVPLILRDERLTSASDAWARCMAKAGKPFRSPDEIREKRDGLVQGMSEDEAQRAEVELAVTEAECARETSLGTTARSLEREYRAKALADHAGEFTAYRTMRLAALSRARDL</sequence>
<feature type="signal peptide" evidence="2">
    <location>
        <begin position="1"/>
        <end position="21"/>
    </location>
</feature>
<feature type="chain" id="PRO_5046744228" description="Lipoprotein" evidence="2">
    <location>
        <begin position="22"/>
        <end position="305"/>
    </location>
</feature>
<keyword evidence="4" id="KW-1185">Reference proteome</keyword>
<keyword evidence="2" id="KW-0732">Signal</keyword>
<accession>A0ABS2UQG5</accession>
<proteinExistence type="predicted"/>
<gene>
    <name evidence="3" type="ORF">JE024_13365</name>
</gene>
<name>A0ABS2UQG5_9ACTN</name>
<dbReference type="Proteomes" id="UP000664109">
    <property type="component" value="Unassembled WGS sequence"/>
</dbReference>
<reference evidence="3 4" key="1">
    <citation type="journal article" date="2016" name="Arch. Microbiol.">
        <title>Streptomyces zhihengii sp. nov., isolated from rhizospheric soil of Psammosilene tunicoides.</title>
        <authorList>
            <person name="Huang M.J."/>
            <person name="Fei J.J."/>
            <person name="Salam N."/>
            <person name="Kim C.J."/>
            <person name="Hozzein W.N."/>
            <person name="Xiao M."/>
            <person name="Huang H.Q."/>
            <person name="Li W.J."/>
        </authorList>
    </citation>
    <scope>NUCLEOTIDE SEQUENCE [LARGE SCALE GENOMIC DNA]</scope>
    <source>
        <strain evidence="3 4">YIM T102</strain>
    </source>
</reference>
<dbReference type="RefSeq" id="WP_205373810.1">
    <property type="nucleotide sequence ID" value="NZ_JAFEJA010000001.1"/>
</dbReference>
<organism evidence="3 4">
    <name type="scientific">Streptomyces zhihengii</name>
    <dbReference type="NCBI Taxonomy" id="1818004"/>
    <lineage>
        <taxon>Bacteria</taxon>
        <taxon>Bacillati</taxon>
        <taxon>Actinomycetota</taxon>
        <taxon>Actinomycetes</taxon>
        <taxon>Kitasatosporales</taxon>
        <taxon>Streptomycetaceae</taxon>
        <taxon>Streptomyces</taxon>
    </lineage>
</organism>
<feature type="region of interest" description="Disordered" evidence="1">
    <location>
        <begin position="25"/>
        <end position="45"/>
    </location>
</feature>
<dbReference type="EMBL" id="JAFEJA010000001">
    <property type="protein sequence ID" value="MBM9619705.1"/>
    <property type="molecule type" value="Genomic_DNA"/>
</dbReference>
<evidence type="ECO:0000313" key="4">
    <source>
        <dbReference type="Proteomes" id="UP000664109"/>
    </source>
</evidence>
<evidence type="ECO:0000313" key="3">
    <source>
        <dbReference type="EMBL" id="MBM9619705.1"/>
    </source>
</evidence>
<evidence type="ECO:0000256" key="1">
    <source>
        <dbReference type="SAM" id="MobiDB-lite"/>
    </source>
</evidence>